<dbReference type="EMBL" id="QTJU01000001">
    <property type="protein sequence ID" value="RFM29962.1"/>
    <property type="molecule type" value="Genomic_DNA"/>
</dbReference>
<dbReference type="OrthoDB" id="8418771at2"/>
<protein>
    <recommendedName>
        <fullName evidence="3">Phosphoribosylpyrophosphate synthetase</fullName>
    </recommendedName>
</protein>
<proteinExistence type="predicted"/>
<dbReference type="AlphaFoldDB" id="A0A3E1NPV9"/>
<dbReference type="RefSeq" id="WP_116845718.1">
    <property type="nucleotide sequence ID" value="NZ_QTJU01000001.1"/>
</dbReference>
<comment type="caution">
    <text evidence="1">The sequence shown here is derived from an EMBL/GenBank/DDBJ whole genome shotgun (WGS) entry which is preliminary data.</text>
</comment>
<reference evidence="1 2" key="1">
    <citation type="submission" date="2018-08" db="EMBL/GenBank/DDBJ databases">
        <title>Chitinophagaceae sp. K23C18032701, a novel bacterium isolated from forest soil.</title>
        <authorList>
            <person name="Wang C."/>
        </authorList>
    </citation>
    <scope>NUCLEOTIDE SEQUENCE [LARGE SCALE GENOMIC DNA]</scope>
    <source>
        <strain evidence="1 2">K23C18032701</strain>
    </source>
</reference>
<organism evidence="1 2">
    <name type="scientific">Deminuibacter soli</name>
    <dbReference type="NCBI Taxonomy" id="2291815"/>
    <lineage>
        <taxon>Bacteria</taxon>
        <taxon>Pseudomonadati</taxon>
        <taxon>Bacteroidota</taxon>
        <taxon>Chitinophagia</taxon>
        <taxon>Chitinophagales</taxon>
        <taxon>Chitinophagaceae</taxon>
        <taxon>Deminuibacter</taxon>
    </lineage>
</organism>
<evidence type="ECO:0000313" key="1">
    <source>
        <dbReference type="EMBL" id="RFM29962.1"/>
    </source>
</evidence>
<sequence>MQKEDQMTTLAGVMEKLRLRKLDNEFRWTAEGFTAGKGKNYQPEDLLITKTYRFEGMSDPSDNAILYIIKANDGLTGYSLDAYGAYSNHEDEEGYDNFIRLIPIEAHEEQLNEEI</sequence>
<evidence type="ECO:0000313" key="2">
    <source>
        <dbReference type="Proteomes" id="UP000261284"/>
    </source>
</evidence>
<gene>
    <name evidence="1" type="ORF">DXN05_03030</name>
</gene>
<name>A0A3E1NPV9_9BACT</name>
<keyword evidence="2" id="KW-1185">Reference proteome</keyword>
<evidence type="ECO:0008006" key="3">
    <source>
        <dbReference type="Google" id="ProtNLM"/>
    </source>
</evidence>
<dbReference type="Proteomes" id="UP000261284">
    <property type="component" value="Unassembled WGS sequence"/>
</dbReference>
<accession>A0A3E1NPV9</accession>